<evidence type="ECO:0000313" key="7">
    <source>
        <dbReference type="Proteomes" id="UP001295444"/>
    </source>
</evidence>
<feature type="domain" description="LRAT" evidence="5">
    <location>
        <begin position="9"/>
        <end position="120"/>
    </location>
</feature>
<name>A0AAD1WZ63_PELCU</name>
<comment type="caution">
    <text evidence="6">The sequence shown here is derived from an EMBL/GenBank/DDBJ whole genome shotgun (WGS) entry which is preliminary data.</text>
</comment>
<dbReference type="AlphaFoldDB" id="A0AAD1WZ63"/>
<dbReference type="Gene3D" id="3.90.1720.10">
    <property type="entry name" value="endopeptidase domain like (from Nostoc punctiforme)"/>
    <property type="match status" value="1"/>
</dbReference>
<evidence type="ECO:0000313" key="6">
    <source>
        <dbReference type="EMBL" id="CAH2330363.1"/>
    </source>
</evidence>
<dbReference type="GO" id="GO:0070292">
    <property type="term" value="P:N-acylphosphatidylethanolamine metabolic process"/>
    <property type="evidence" value="ECO:0007669"/>
    <property type="project" value="TreeGrafter"/>
</dbReference>
<dbReference type="PROSITE" id="PS51934">
    <property type="entry name" value="LRAT"/>
    <property type="match status" value="1"/>
</dbReference>
<dbReference type="PANTHER" id="PTHR13943">
    <property type="entry name" value="HRAS-LIKE SUPPRESSOR - RELATED"/>
    <property type="match status" value="1"/>
</dbReference>
<dbReference type="InterPro" id="IPR007053">
    <property type="entry name" value="LRAT_dom"/>
</dbReference>
<evidence type="ECO:0000256" key="1">
    <source>
        <dbReference type="ARBA" id="ARBA00007824"/>
    </source>
</evidence>
<feature type="non-terminal residue" evidence="6">
    <location>
        <position position="120"/>
    </location>
</feature>
<dbReference type="EMBL" id="CAKOES020000590">
    <property type="protein sequence ID" value="CAH2330363.1"/>
    <property type="molecule type" value="Genomic_DNA"/>
</dbReference>
<evidence type="ECO:0000256" key="3">
    <source>
        <dbReference type="ARBA" id="ARBA00022801"/>
    </source>
</evidence>
<dbReference type="Proteomes" id="UP001295444">
    <property type="component" value="Unassembled WGS sequence"/>
</dbReference>
<reference evidence="6" key="1">
    <citation type="submission" date="2022-03" db="EMBL/GenBank/DDBJ databases">
        <authorList>
            <person name="Alioto T."/>
            <person name="Alioto T."/>
            <person name="Gomez Garrido J."/>
        </authorList>
    </citation>
    <scope>NUCLEOTIDE SEQUENCE</scope>
</reference>
<dbReference type="GO" id="GO:0016410">
    <property type="term" value="F:N-acyltransferase activity"/>
    <property type="evidence" value="ECO:0007669"/>
    <property type="project" value="TreeGrafter"/>
</dbReference>
<gene>
    <name evidence="6" type="ORF">PECUL_23A054590</name>
</gene>
<dbReference type="PANTHER" id="PTHR13943:SF81">
    <property type="entry name" value="PHOSPHOLIPASE A AND ACYLTRANSFERASE 3"/>
    <property type="match status" value="1"/>
</dbReference>
<evidence type="ECO:0000256" key="4">
    <source>
        <dbReference type="ARBA" id="ARBA00023098"/>
    </source>
</evidence>
<dbReference type="GO" id="GO:0008970">
    <property type="term" value="F:phospholipase A1 activity"/>
    <property type="evidence" value="ECO:0007669"/>
    <property type="project" value="TreeGrafter"/>
</dbReference>
<dbReference type="GO" id="GO:0004623">
    <property type="term" value="F:phospholipase A2 activity"/>
    <property type="evidence" value="ECO:0007669"/>
    <property type="project" value="TreeGrafter"/>
</dbReference>
<keyword evidence="4" id="KW-0443">Lipid metabolism</keyword>
<keyword evidence="3" id="KW-0378">Hydrolase</keyword>
<evidence type="ECO:0000259" key="5">
    <source>
        <dbReference type="PROSITE" id="PS51934"/>
    </source>
</evidence>
<dbReference type="GO" id="GO:0005737">
    <property type="term" value="C:cytoplasm"/>
    <property type="evidence" value="ECO:0007669"/>
    <property type="project" value="TreeGrafter"/>
</dbReference>
<dbReference type="Pfam" id="PF04970">
    <property type="entry name" value="LRAT"/>
    <property type="match status" value="1"/>
</dbReference>
<dbReference type="InterPro" id="IPR051496">
    <property type="entry name" value="H-rev107_PLA/AT"/>
</dbReference>
<feature type="non-terminal residue" evidence="6">
    <location>
        <position position="1"/>
    </location>
</feature>
<protein>
    <submittedName>
        <fullName evidence="6">HRAS-like suppressor 3</fullName>
    </submittedName>
</protein>
<keyword evidence="7" id="KW-1185">Reference proteome</keyword>
<proteinExistence type="inferred from homology"/>
<sequence>GPYPEPGDLIEFFRTVYQHWGIYVGSGHVVHLTDQEGWSSLSSAFGGSAVVRKDPMEKVAGGCNYQVNNKYDKKRKPLPKGKVVQAALNEVGKKMTYSVTKENCEHFVTQLRYEESFSDQ</sequence>
<keyword evidence="2" id="KW-0808">Transferase</keyword>
<organism evidence="6 7">
    <name type="scientific">Pelobates cultripes</name>
    <name type="common">Western spadefoot toad</name>
    <dbReference type="NCBI Taxonomy" id="61616"/>
    <lineage>
        <taxon>Eukaryota</taxon>
        <taxon>Metazoa</taxon>
        <taxon>Chordata</taxon>
        <taxon>Craniata</taxon>
        <taxon>Vertebrata</taxon>
        <taxon>Euteleostomi</taxon>
        <taxon>Amphibia</taxon>
        <taxon>Batrachia</taxon>
        <taxon>Anura</taxon>
        <taxon>Pelobatoidea</taxon>
        <taxon>Pelobatidae</taxon>
        <taxon>Pelobates</taxon>
    </lineage>
</organism>
<comment type="similarity">
    <text evidence="1">Belongs to the H-rev107 family.</text>
</comment>
<accession>A0AAD1WZ63</accession>
<evidence type="ECO:0000256" key="2">
    <source>
        <dbReference type="ARBA" id="ARBA00022679"/>
    </source>
</evidence>